<dbReference type="AlphaFoldDB" id="A0A437R045"/>
<sequence>MNKTTKLIFPLLFSALVVAGCAQAVTAKPAETQATETQTTDIQLKKTNNITKLVLVTNGNAQTFDWSAADLADPAAMEKALADVPEAERENIKKLLSQMKEGNGLQLVTEGDHKVMVHHLGPDADGVKVLTNKKVMMHKIGGGDGSEFSLLKSLLTNAKLSKEQLQELQKLLDSKF</sequence>
<feature type="chain" id="PRO_5019357674" description="Lipoprotein" evidence="1">
    <location>
        <begin position="25"/>
        <end position="176"/>
    </location>
</feature>
<keyword evidence="3" id="KW-1185">Reference proteome</keyword>
<protein>
    <recommendedName>
        <fullName evidence="4">Lipoprotein</fullName>
    </recommendedName>
</protein>
<reference evidence="2 3" key="1">
    <citation type="submission" date="2019-01" db="EMBL/GenBank/DDBJ databases">
        <authorList>
            <person name="Chen W.-M."/>
        </authorList>
    </citation>
    <scope>NUCLEOTIDE SEQUENCE [LARGE SCALE GENOMIC DNA]</scope>
    <source>
        <strain evidence="2 3">KYPC3</strain>
    </source>
</reference>
<name>A0A437R045_9GAMM</name>
<organism evidence="2 3">
    <name type="scientific">Rheinheimera riviphila</name>
    <dbReference type="NCBI Taxonomy" id="1834037"/>
    <lineage>
        <taxon>Bacteria</taxon>
        <taxon>Pseudomonadati</taxon>
        <taxon>Pseudomonadota</taxon>
        <taxon>Gammaproteobacteria</taxon>
        <taxon>Chromatiales</taxon>
        <taxon>Chromatiaceae</taxon>
        <taxon>Rheinheimera</taxon>
    </lineage>
</organism>
<accession>A0A437R045</accession>
<proteinExistence type="predicted"/>
<evidence type="ECO:0000256" key="1">
    <source>
        <dbReference type="SAM" id="SignalP"/>
    </source>
</evidence>
<gene>
    <name evidence="2" type="ORF">EOE67_07470</name>
</gene>
<keyword evidence="1" id="KW-0732">Signal</keyword>
<comment type="caution">
    <text evidence="2">The sequence shown here is derived from an EMBL/GenBank/DDBJ whole genome shotgun (WGS) entry which is preliminary data.</text>
</comment>
<evidence type="ECO:0008006" key="4">
    <source>
        <dbReference type="Google" id="ProtNLM"/>
    </source>
</evidence>
<evidence type="ECO:0000313" key="2">
    <source>
        <dbReference type="EMBL" id="RVU40083.1"/>
    </source>
</evidence>
<dbReference type="EMBL" id="SACS01000006">
    <property type="protein sequence ID" value="RVU40083.1"/>
    <property type="molecule type" value="Genomic_DNA"/>
</dbReference>
<feature type="signal peptide" evidence="1">
    <location>
        <begin position="1"/>
        <end position="24"/>
    </location>
</feature>
<dbReference type="PROSITE" id="PS51257">
    <property type="entry name" value="PROKAR_LIPOPROTEIN"/>
    <property type="match status" value="1"/>
</dbReference>
<dbReference type="OrthoDB" id="9831667at2"/>
<dbReference type="RefSeq" id="WP_127698412.1">
    <property type="nucleotide sequence ID" value="NZ_SACS01000006.1"/>
</dbReference>
<evidence type="ECO:0000313" key="3">
    <source>
        <dbReference type="Proteomes" id="UP000283077"/>
    </source>
</evidence>
<dbReference type="Proteomes" id="UP000283077">
    <property type="component" value="Unassembled WGS sequence"/>
</dbReference>